<dbReference type="Proteomes" id="UP000030651">
    <property type="component" value="Unassembled WGS sequence"/>
</dbReference>
<dbReference type="PROSITE" id="PS50088">
    <property type="entry name" value="ANK_REPEAT"/>
    <property type="match status" value="3"/>
</dbReference>
<dbReference type="SMART" id="SM00248">
    <property type="entry name" value="ANK"/>
    <property type="match status" value="4"/>
</dbReference>
<evidence type="ECO:0000256" key="4">
    <source>
        <dbReference type="SAM" id="MobiDB-lite"/>
    </source>
</evidence>
<name>W3X4U8_PESFW</name>
<keyword evidence="1" id="KW-0677">Repeat</keyword>
<feature type="domain" description="BZIP" evidence="5">
    <location>
        <begin position="10"/>
        <end position="25"/>
    </location>
</feature>
<dbReference type="KEGG" id="pfy:PFICI_07951"/>
<dbReference type="OrthoDB" id="20872at2759"/>
<feature type="compositionally biased region" description="Basic residues" evidence="4">
    <location>
        <begin position="18"/>
        <end position="37"/>
    </location>
</feature>
<organism evidence="6 7">
    <name type="scientific">Pestalotiopsis fici (strain W106-1 / CGMCC3.15140)</name>
    <dbReference type="NCBI Taxonomy" id="1229662"/>
    <lineage>
        <taxon>Eukaryota</taxon>
        <taxon>Fungi</taxon>
        <taxon>Dikarya</taxon>
        <taxon>Ascomycota</taxon>
        <taxon>Pezizomycotina</taxon>
        <taxon>Sordariomycetes</taxon>
        <taxon>Xylariomycetidae</taxon>
        <taxon>Amphisphaeriales</taxon>
        <taxon>Sporocadaceae</taxon>
        <taxon>Pestalotiopsis</taxon>
    </lineage>
</organism>
<dbReference type="OMA" id="DNAHWSA"/>
<feature type="compositionally biased region" description="Low complexity" evidence="4">
    <location>
        <begin position="39"/>
        <end position="51"/>
    </location>
</feature>
<dbReference type="STRING" id="1229662.W3X4U8"/>
<dbReference type="PANTHER" id="PTHR24198:SF165">
    <property type="entry name" value="ANKYRIN REPEAT-CONTAINING PROTEIN-RELATED"/>
    <property type="match status" value="1"/>
</dbReference>
<dbReference type="RefSeq" id="XP_007834723.1">
    <property type="nucleotide sequence ID" value="XM_007836532.1"/>
</dbReference>
<feature type="region of interest" description="Disordered" evidence="4">
    <location>
        <begin position="1"/>
        <end position="74"/>
    </location>
</feature>
<feature type="region of interest" description="Disordered" evidence="4">
    <location>
        <begin position="307"/>
        <end position="329"/>
    </location>
</feature>
<evidence type="ECO:0000256" key="1">
    <source>
        <dbReference type="ARBA" id="ARBA00022737"/>
    </source>
</evidence>
<dbReference type="PANTHER" id="PTHR24198">
    <property type="entry name" value="ANKYRIN REPEAT AND PROTEIN KINASE DOMAIN-CONTAINING PROTEIN"/>
    <property type="match status" value="1"/>
</dbReference>
<dbReference type="eggNOG" id="KOG0504">
    <property type="taxonomic scope" value="Eukaryota"/>
</dbReference>
<dbReference type="EMBL" id="KI912113">
    <property type="protein sequence ID" value="ETS80422.1"/>
    <property type="molecule type" value="Genomic_DNA"/>
</dbReference>
<dbReference type="PROSITE" id="PS00036">
    <property type="entry name" value="BZIP_BASIC"/>
    <property type="match status" value="1"/>
</dbReference>
<evidence type="ECO:0000313" key="7">
    <source>
        <dbReference type="Proteomes" id="UP000030651"/>
    </source>
</evidence>
<keyword evidence="2 3" id="KW-0040">ANK repeat</keyword>
<dbReference type="InterPro" id="IPR036770">
    <property type="entry name" value="Ankyrin_rpt-contain_sf"/>
</dbReference>
<sequence length="329" mass="36067">MSGNLTTVERRREQNRLAQRRFREKHGARKAREHRQNKSPQPSNGGPPQSGATSGFAILPESPSLSFPASRDGSPSDFGDFSMSRVTDVAMDNNFDFPWLSSLEPEWNYSIGALASPESQNSDHIDRVCKKCAHGKSEMVLPALVQASSDTQQLSICASLEAAASGEDSKSRFLTVSPLHMAAKQGHCNIVRILLDHDADCNLQDQDGQTPLVHATIRGYEDVADLLLSHGASLRYVDNQHRSALHWAVMHQRDRLLRKYLKHCTNDGTLVNSYTKAGRTALHIAIQAGFEAGVELLLKSGASVQAKAPCDDSSNNAKQVEDLQAQELD</sequence>
<dbReference type="HOGENOM" id="CLU_054967_0_0_1"/>
<protein>
    <recommendedName>
        <fullName evidence="5">BZIP domain-containing protein</fullName>
    </recommendedName>
</protein>
<dbReference type="Pfam" id="PF00023">
    <property type="entry name" value="Ank"/>
    <property type="match status" value="1"/>
</dbReference>
<evidence type="ECO:0000256" key="3">
    <source>
        <dbReference type="PROSITE-ProRule" id="PRU00023"/>
    </source>
</evidence>
<feature type="repeat" description="ANK" evidence="3">
    <location>
        <begin position="277"/>
        <end position="309"/>
    </location>
</feature>
<dbReference type="CDD" id="cd14688">
    <property type="entry name" value="bZIP_YAP"/>
    <property type="match status" value="1"/>
</dbReference>
<feature type="repeat" description="ANK" evidence="3">
    <location>
        <begin position="207"/>
        <end position="239"/>
    </location>
</feature>
<dbReference type="GeneID" id="19272964"/>
<dbReference type="Gene3D" id="1.25.40.20">
    <property type="entry name" value="Ankyrin repeat-containing domain"/>
    <property type="match status" value="2"/>
</dbReference>
<keyword evidence="7" id="KW-1185">Reference proteome</keyword>
<evidence type="ECO:0000313" key="6">
    <source>
        <dbReference type="EMBL" id="ETS80422.1"/>
    </source>
</evidence>
<proteinExistence type="predicted"/>
<accession>W3X4U8</accession>
<evidence type="ECO:0000256" key="2">
    <source>
        <dbReference type="ARBA" id="ARBA00023043"/>
    </source>
</evidence>
<dbReference type="Pfam" id="PF12796">
    <property type="entry name" value="Ank_2"/>
    <property type="match status" value="1"/>
</dbReference>
<gene>
    <name evidence="6" type="ORF">PFICI_07951</name>
</gene>
<dbReference type="InterPro" id="IPR002110">
    <property type="entry name" value="Ankyrin_rpt"/>
</dbReference>
<dbReference type="SUPFAM" id="SSF48403">
    <property type="entry name" value="Ankyrin repeat"/>
    <property type="match status" value="1"/>
</dbReference>
<dbReference type="GO" id="GO:0003700">
    <property type="term" value="F:DNA-binding transcription factor activity"/>
    <property type="evidence" value="ECO:0007669"/>
    <property type="project" value="InterPro"/>
</dbReference>
<feature type="repeat" description="ANK" evidence="3">
    <location>
        <begin position="174"/>
        <end position="206"/>
    </location>
</feature>
<dbReference type="PROSITE" id="PS50297">
    <property type="entry name" value="ANK_REP_REGION"/>
    <property type="match status" value="3"/>
</dbReference>
<dbReference type="InterPro" id="IPR004827">
    <property type="entry name" value="bZIP"/>
</dbReference>
<dbReference type="AlphaFoldDB" id="W3X4U8"/>
<evidence type="ECO:0000259" key="5">
    <source>
        <dbReference type="PROSITE" id="PS00036"/>
    </source>
</evidence>
<dbReference type="InParanoid" id="W3X4U8"/>
<reference evidence="7" key="1">
    <citation type="journal article" date="2015" name="BMC Genomics">
        <title>Genomic and transcriptomic analysis of the endophytic fungus Pestalotiopsis fici reveals its lifestyle and high potential for synthesis of natural products.</title>
        <authorList>
            <person name="Wang X."/>
            <person name="Zhang X."/>
            <person name="Liu L."/>
            <person name="Xiang M."/>
            <person name="Wang W."/>
            <person name="Sun X."/>
            <person name="Che Y."/>
            <person name="Guo L."/>
            <person name="Liu G."/>
            <person name="Guo L."/>
            <person name="Wang C."/>
            <person name="Yin W.B."/>
            <person name="Stadler M."/>
            <person name="Zhang X."/>
            <person name="Liu X."/>
        </authorList>
    </citation>
    <scope>NUCLEOTIDE SEQUENCE [LARGE SCALE GENOMIC DNA]</scope>
    <source>
        <strain evidence="7">W106-1 / CGMCC3.15140</strain>
    </source>
</reference>